<dbReference type="CDD" id="cd14691">
    <property type="entry name" value="bZIP_XBP1"/>
    <property type="match status" value="1"/>
</dbReference>
<name>A0A8S4QSJ5_9NEOP</name>
<keyword evidence="10" id="KW-1185">Reference proteome</keyword>
<evidence type="ECO:0000256" key="5">
    <source>
        <dbReference type="ARBA" id="ARBA00023242"/>
    </source>
</evidence>
<comment type="caution">
    <text evidence="9">The sequence shown here is derived from an EMBL/GenBank/DDBJ whole genome shotgun (WGS) entry which is preliminary data.</text>
</comment>
<accession>A0A8S4QSJ5</accession>
<dbReference type="PANTHER" id="PTHR46542">
    <property type="entry name" value="X-BOX BINDING PROTEIN 1"/>
    <property type="match status" value="1"/>
</dbReference>
<dbReference type="PROSITE" id="PS00036">
    <property type="entry name" value="BZIP_BASIC"/>
    <property type="match status" value="1"/>
</dbReference>
<dbReference type="EMBL" id="CAKXAJ010017978">
    <property type="protein sequence ID" value="CAH2217328.1"/>
    <property type="molecule type" value="Genomic_DNA"/>
</dbReference>
<dbReference type="Proteomes" id="UP000838756">
    <property type="component" value="Unassembled WGS sequence"/>
</dbReference>
<evidence type="ECO:0000256" key="4">
    <source>
        <dbReference type="ARBA" id="ARBA00023163"/>
    </source>
</evidence>
<dbReference type="GO" id="GO:0005634">
    <property type="term" value="C:nucleus"/>
    <property type="evidence" value="ECO:0007669"/>
    <property type="project" value="TreeGrafter"/>
</dbReference>
<dbReference type="SUPFAM" id="SSF57959">
    <property type="entry name" value="Leucine zipper domain"/>
    <property type="match status" value="1"/>
</dbReference>
<keyword evidence="2" id="KW-0805">Transcription regulation</keyword>
<evidence type="ECO:0000256" key="2">
    <source>
        <dbReference type="ARBA" id="ARBA00023015"/>
    </source>
</evidence>
<feature type="domain" description="BZIP" evidence="8">
    <location>
        <begin position="52"/>
        <end position="97"/>
    </location>
</feature>
<dbReference type="GO" id="GO:0000981">
    <property type="term" value="F:DNA-binding transcription factor activity, RNA polymerase II-specific"/>
    <property type="evidence" value="ECO:0007669"/>
    <property type="project" value="TreeGrafter"/>
</dbReference>
<dbReference type="OrthoDB" id="20960at2759"/>
<protein>
    <recommendedName>
        <fullName evidence="6">X-box-binding protein 1</fullName>
    </recommendedName>
</protein>
<evidence type="ECO:0000256" key="6">
    <source>
        <dbReference type="ARBA" id="ARBA00040165"/>
    </source>
</evidence>
<sequence length="418" mass="45424">MVMLSMEKMSTPIIITVPNNYLTADDGDSKVVVDVASSSPSRKRRLDHLTWEEKMQRKKLKNRVAAQTSRDRKKAKMDEMESDEREVAQRERIVTQRGRGAERRGCPETSRVSSSAEGGAPDGDPRGAPAADDVSPLADLLAHLDSDDYLDSLHQLADSLLKEIDASAAGEVADVKVRVSGECTERAEMVGSAAKQLESSQNGVVDIKHDINRILAQHSYAHPYPTDTVQIKEENGDKGDIFYASYEANDCVTIEVPCEDQVVEETHATKVETPTITSIKVDTQPLPSIKADTSPMKVDTQFDMEFNELTNNGSEITLECDMKLLSPMTLSPKSMEENLFGLSPSHTNFSSDLGYESLASPLKNASRMKCGENGRGGAGNAGRTGSHYSGPVILPAFCSDKTLGKNAGLGEKARLGIM</sequence>
<evidence type="ECO:0000313" key="10">
    <source>
        <dbReference type="Proteomes" id="UP000838756"/>
    </source>
</evidence>
<dbReference type="InterPro" id="IPR052470">
    <property type="entry name" value="ER_Stress-Reg_TF"/>
</dbReference>
<dbReference type="InterPro" id="IPR046347">
    <property type="entry name" value="bZIP_sf"/>
</dbReference>
<keyword evidence="3" id="KW-0238">DNA-binding</keyword>
<organism evidence="9 10">
    <name type="scientific">Pararge aegeria aegeria</name>
    <dbReference type="NCBI Taxonomy" id="348720"/>
    <lineage>
        <taxon>Eukaryota</taxon>
        <taxon>Metazoa</taxon>
        <taxon>Ecdysozoa</taxon>
        <taxon>Arthropoda</taxon>
        <taxon>Hexapoda</taxon>
        <taxon>Insecta</taxon>
        <taxon>Pterygota</taxon>
        <taxon>Neoptera</taxon>
        <taxon>Endopterygota</taxon>
        <taxon>Lepidoptera</taxon>
        <taxon>Glossata</taxon>
        <taxon>Ditrysia</taxon>
        <taxon>Papilionoidea</taxon>
        <taxon>Nymphalidae</taxon>
        <taxon>Satyrinae</taxon>
        <taxon>Satyrini</taxon>
        <taxon>Parargina</taxon>
        <taxon>Pararge</taxon>
    </lineage>
</organism>
<dbReference type="PANTHER" id="PTHR46542:SF1">
    <property type="entry name" value="X-BOX BINDING PROTEIN 1"/>
    <property type="match status" value="1"/>
</dbReference>
<keyword evidence="1" id="KW-0832">Ubl conjugation</keyword>
<feature type="region of interest" description="Disordered" evidence="7">
    <location>
        <begin position="56"/>
        <end position="133"/>
    </location>
</feature>
<proteinExistence type="predicted"/>
<evidence type="ECO:0000256" key="1">
    <source>
        <dbReference type="ARBA" id="ARBA00022843"/>
    </source>
</evidence>
<keyword evidence="5" id="KW-0539">Nucleus</keyword>
<keyword evidence="4" id="KW-0804">Transcription</keyword>
<evidence type="ECO:0000259" key="8">
    <source>
        <dbReference type="PROSITE" id="PS50217"/>
    </source>
</evidence>
<evidence type="ECO:0000256" key="7">
    <source>
        <dbReference type="SAM" id="MobiDB-lite"/>
    </source>
</evidence>
<gene>
    <name evidence="9" type="primary">jg5638</name>
    <name evidence="9" type="ORF">PAEG_LOCUS5242</name>
</gene>
<evidence type="ECO:0000256" key="3">
    <source>
        <dbReference type="ARBA" id="ARBA00023125"/>
    </source>
</evidence>
<dbReference type="PROSITE" id="PS50217">
    <property type="entry name" value="BZIP"/>
    <property type="match status" value="1"/>
</dbReference>
<dbReference type="AlphaFoldDB" id="A0A8S4QSJ5"/>
<dbReference type="GO" id="GO:0000977">
    <property type="term" value="F:RNA polymerase II transcription regulatory region sequence-specific DNA binding"/>
    <property type="evidence" value="ECO:0007669"/>
    <property type="project" value="TreeGrafter"/>
</dbReference>
<evidence type="ECO:0000313" key="9">
    <source>
        <dbReference type="EMBL" id="CAH2217328.1"/>
    </source>
</evidence>
<dbReference type="InterPro" id="IPR004827">
    <property type="entry name" value="bZIP"/>
</dbReference>
<reference evidence="9" key="1">
    <citation type="submission" date="2022-03" db="EMBL/GenBank/DDBJ databases">
        <authorList>
            <person name="Lindestad O."/>
        </authorList>
    </citation>
    <scope>NUCLEOTIDE SEQUENCE</scope>
</reference>
<feature type="compositionally biased region" description="Basic and acidic residues" evidence="7">
    <location>
        <begin position="85"/>
        <end position="106"/>
    </location>
</feature>